<dbReference type="Proteomes" id="UP001633002">
    <property type="component" value="Unassembled WGS sequence"/>
</dbReference>
<evidence type="ECO:0000313" key="1">
    <source>
        <dbReference type="EMBL" id="KAL3700428.1"/>
    </source>
</evidence>
<comment type="caution">
    <text evidence="1">The sequence shown here is derived from an EMBL/GenBank/DDBJ whole genome shotgun (WGS) entry which is preliminary data.</text>
</comment>
<name>A0ABD3I9T9_9MARC</name>
<accession>A0ABD3I9T9</accession>
<reference evidence="1 2" key="1">
    <citation type="submission" date="2024-09" db="EMBL/GenBank/DDBJ databases">
        <title>Chromosome-scale assembly of Riccia sorocarpa.</title>
        <authorList>
            <person name="Paukszto L."/>
        </authorList>
    </citation>
    <scope>NUCLEOTIDE SEQUENCE [LARGE SCALE GENOMIC DNA]</scope>
    <source>
        <strain evidence="1">LP-2024</strain>
        <tissue evidence="1">Aerial parts of the thallus</tissue>
    </source>
</reference>
<evidence type="ECO:0000313" key="2">
    <source>
        <dbReference type="Proteomes" id="UP001633002"/>
    </source>
</evidence>
<sequence length="71" mass="7748">MSCFDTLSCNFAFPEADDSFQTITFYSAGGVELGFRDLGSYCSVDCLAKGGRSGFRQSTEKGYNDPVRCYG</sequence>
<proteinExistence type="predicted"/>
<protein>
    <submittedName>
        <fullName evidence="1">Uncharacterized protein</fullName>
    </submittedName>
</protein>
<organism evidence="1 2">
    <name type="scientific">Riccia sorocarpa</name>
    <dbReference type="NCBI Taxonomy" id="122646"/>
    <lineage>
        <taxon>Eukaryota</taxon>
        <taxon>Viridiplantae</taxon>
        <taxon>Streptophyta</taxon>
        <taxon>Embryophyta</taxon>
        <taxon>Marchantiophyta</taxon>
        <taxon>Marchantiopsida</taxon>
        <taxon>Marchantiidae</taxon>
        <taxon>Marchantiales</taxon>
        <taxon>Ricciaceae</taxon>
        <taxon>Riccia</taxon>
    </lineage>
</organism>
<dbReference type="EMBL" id="JBJQOH010000001">
    <property type="protein sequence ID" value="KAL3700428.1"/>
    <property type="molecule type" value="Genomic_DNA"/>
</dbReference>
<keyword evidence="2" id="KW-1185">Reference proteome</keyword>
<dbReference type="AlphaFoldDB" id="A0ABD3I9T9"/>
<gene>
    <name evidence="1" type="ORF">R1sor_018450</name>
</gene>